<protein>
    <submittedName>
        <fullName evidence="1">Uncharacterized protein</fullName>
    </submittedName>
</protein>
<evidence type="ECO:0000313" key="2">
    <source>
        <dbReference type="Proteomes" id="UP000284109"/>
    </source>
</evidence>
<dbReference type="SUPFAM" id="SSF47413">
    <property type="entry name" value="lambda repressor-like DNA-binding domains"/>
    <property type="match status" value="1"/>
</dbReference>
<dbReference type="OrthoDB" id="2307759at2"/>
<reference evidence="1 2" key="1">
    <citation type="submission" date="2018-07" db="EMBL/GenBank/DDBJ databases">
        <title>Genome sequences of six Lactobacillus spp. isolated from bumble bee guts.</title>
        <authorList>
            <person name="Motta E.V.S."/>
            <person name="Moran N.A."/>
        </authorList>
    </citation>
    <scope>NUCLEOTIDE SEQUENCE [LARGE SCALE GENOMIC DNA]</scope>
    <source>
        <strain evidence="1 2">BI-1.1</strain>
    </source>
</reference>
<dbReference type="RefSeq" id="WP_118903081.1">
    <property type="nucleotide sequence ID" value="NZ_CP031513.1"/>
</dbReference>
<dbReference type="Proteomes" id="UP000284109">
    <property type="component" value="Unassembled WGS sequence"/>
</dbReference>
<keyword evidence="2" id="KW-1185">Reference proteome</keyword>
<proteinExistence type="predicted"/>
<name>A0A347ST26_9LACO</name>
<dbReference type="KEGG" id="lbm:DS830_06730"/>
<dbReference type="EMBL" id="QOCR01000008">
    <property type="protein sequence ID" value="RHW49214.1"/>
    <property type="molecule type" value="Genomic_DNA"/>
</dbReference>
<sequence length="62" mass="7215">MEEANELLGYLKAHHISQQKVAEVIGRSISSTNRKINHHSDFTQSEIHQLYYELKIPLEILI</sequence>
<evidence type="ECO:0000313" key="1">
    <source>
        <dbReference type="EMBL" id="RHW49214.1"/>
    </source>
</evidence>
<gene>
    <name evidence="1" type="ORF">DS831_09180</name>
</gene>
<dbReference type="GO" id="GO:0003677">
    <property type="term" value="F:DNA binding"/>
    <property type="evidence" value="ECO:0007669"/>
    <property type="project" value="InterPro"/>
</dbReference>
<comment type="caution">
    <text evidence="1">The sequence shown here is derived from an EMBL/GenBank/DDBJ whole genome shotgun (WGS) entry which is preliminary data.</text>
</comment>
<dbReference type="InterPro" id="IPR010982">
    <property type="entry name" value="Lambda_DNA-bd_dom_sf"/>
</dbReference>
<organism evidence="1 2">
    <name type="scientific">Bombilactobacillus bombi</name>
    <dbReference type="NCBI Taxonomy" id="1303590"/>
    <lineage>
        <taxon>Bacteria</taxon>
        <taxon>Bacillati</taxon>
        <taxon>Bacillota</taxon>
        <taxon>Bacilli</taxon>
        <taxon>Lactobacillales</taxon>
        <taxon>Lactobacillaceae</taxon>
        <taxon>Bombilactobacillus</taxon>
    </lineage>
</organism>
<dbReference type="AlphaFoldDB" id="A0A347ST26"/>
<accession>A0A347ST26</accession>